<proteinExistence type="predicted"/>
<name>A0ABR2AGL7_9ROSI</name>
<evidence type="ECO:0000313" key="2">
    <source>
        <dbReference type="Proteomes" id="UP001396334"/>
    </source>
</evidence>
<organism evidence="1 2">
    <name type="scientific">Hibiscus sabdariffa</name>
    <name type="common">roselle</name>
    <dbReference type="NCBI Taxonomy" id="183260"/>
    <lineage>
        <taxon>Eukaryota</taxon>
        <taxon>Viridiplantae</taxon>
        <taxon>Streptophyta</taxon>
        <taxon>Embryophyta</taxon>
        <taxon>Tracheophyta</taxon>
        <taxon>Spermatophyta</taxon>
        <taxon>Magnoliopsida</taxon>
        <taxon>eudicotyledons</taxon>
        <taxon>Gunneridae</taxon>
        <taxon>Pentapetalae</taxon>
        <taxon>rosids</taxon>
        <taxon>malvids</taxon>
        <taxon>Malvales</taxon>
        <taxon>Malvaceae</taxon>
        <taxon>Malvoideae</taxon>
        <taxon>Hibiscus</taxon>
    </lineage>
</organism>
<dbReference type="EMBL" id="JBBPBN010000251">
    <property type="protein sequence ID" value="KAK8492351.1"/>
    <property type="molecule type" value="Genomic_DNA"/>
</dbReference>
<evidence type="ECO:0008006" key="3">
    <source>
        <dbReference type="Google" id="ProtNLM"/>
    </source>
</evidence>
<reference evidence="1 2" key="1">
    <citation type="journal article" date="2024" name="G3 (Bethesda)">
        <title>Genome assembly of Hibiscus sabdariffa L. provides insights into metabolisms of medicinal natural products.</title>
        <authorList>
            <person name="Kim T."/>
        </authorList>
    </citation>
    <scope>NUCLEOTIDE SEQUENCE [LARGE SCALE GENOMIC DNA]</scope>
    <source>
        <strain evidence="1">TK-2024</strain>
        <tissue evidence="1">Old leaves</tissue>
    </source>
</reference>
<dbReference type="PANTHER" id="PTHR47926">
    <property type="entry name" value="PENTATRICOPEPTIDE REPEAT-CONTAINING PROTEIN"/>
    <property type="match status" value="1"/>
</dbReference>
<accession>A0ABR2AGL7</accession>
<dbReference type="Gene3D" id="1.25.40.10">
    <property type="entry name" value="Tetratricopeptide repeat domain"/>
    <property type="match status" value="1"/>
</dbReference>
<protein>
    <recommendedName>
        <fullName evidence="3">Pentatricopeptide repeat-containing protein</fullName>
    </recommendedName>
</protein>
<sequence>MKMKHWLQPGPEHYSCMVNLLGRAGRVEALELIKSMQVRPDGAVWGALSGACKIHRNGERAELAFEQVMSPRISIMMF</sequence>
<dbReference type="PANTHER" id="PTHR47926:SF503">
    <property type="entry name" value="PENTATRICOPEPTIDE REPEAT-CONTAINING PROTEIN"/>
    <property type="match status" value="1"/>
</dbReference>
<keyword evidence="2" id="KW-1185">Reference proteome</keyword>
<dbReference type="InterPro" id="IPR011990">
    <property type="entry name" value="TPR-like_helical_dom_sf"/>
</dbReference>
<dbReference type="Proteomes" id="UP001396334">
    <property type="component" value="Unassembled WGS sequence"/>
</dbReference>
<gene>
    <name evidence="1" type="ORF">V6N11_066162</name>
</gene>
<dbReference type="InterPro" id="IPR046960">
    <property type="entry name" value="PPR_At4g14850-like_plant"/>
</dbReference>
<evidence type="ECO:0000313" key="1">
    <source>
        <dbReference type="EMBL" id="KAK8492351.1"/>
    </source>
</evidence>
<comment type="caution">
    <text evidence="1">The sequence shown here is derived from an EMBL/GenBank/DDBJ whole genome shotgun (WGS) entry which is preliminary data.</text>
</comment>